<evidence type="ECO:0000256" key="2">
    <source>
        <dbReference type="ARBA" id="ARBA00022692"/>
    </source>
</evidence>
<sequence length="163" mass="17868">MSKLGNTLRSRLVIYLLVLPLRVSAAAEEENDFSCSVPVNSATGLKYKIIAIFSTLIIGFFGGDLIHVHNKTQHDHNNIRRKLLTHVLESGIVVYSIIVGIALGASSSVSTIKPFIGAITIHQLLEGFRPRRCISKAKFELKKILIMVILYSLTTLVGIGISI</sequence>
<keyword evidence="6" id="KW-0732">Signal</keyword>
<evidence type="ECO:0000256" key="5">
    <source>
        <dbReference type="SAM" id="Phobius"/>
    </source>
</evidence>
<evidence type="ECO:0000256" key="6">
    <source>
        <dbReference type="SAM" id="SignalP"/>
    </source>
</evidence>
<evidence type="ECO:0000313" key="8">
    <source>
        <dbReference type="Proteomes" id="UP000824890"/>
    </source>
</evidence>
<evidence type="ECO:0000256" key="3">
    <source>
        <dbReference type="ARBA" id="ARBA00022989"/>
    </source>
</evidence>
<evidence type="ECO:0000313" key="7">
    <source>
        <dbReference type="EMBL" id="KAH0862175.1"/>
    </source>
</evidence>
<keyword evidence="3 5" id="KW-1133">Transmembrane helix</keyword>
<dbReference type="PANTHER" id="PTHR11040">
    <property type="entry name" value="ZINC/IRON TRANSPORTER"/>
    <property type="match status" value="1"/>
</dbReference>
<comment type="subcellular location">
    <subcellularLocation>
        <location evidence="1">Membrane</location>
        <topology evidence="1">Multi-pass membrane protein</topology>
    </subcellularLocation>
</comment>
<dbReference type="PANTHER" id="PTHR11040:SF164">
    <property type="entry name" value="ZINC TRANSPORTER 12-RELATED"/>
    <property type="match status" value="1"/>
</dbReference>
<evidence type="ECO:0000256" key="4">
    <source>
        <dbReference type="ARBA" id="ARBA00023136"/>
    </source>
</evidence>
<feature type="transmembrane region" description="Helical" evidence="5">
    <location>
        <begin position="144"/>
        <end position="162"/>
    </location>
</feature>
<name>A0ABQ7Y1W4_BRANA</name>
<keyword evidence="8" id="KW-1185">Reference proteome</keyword>
<keyword evidence="2 5" id="KW-0812">Transmembrane</keyword>
<organism evidence="7 8">
    <name type="scientific">Brassica napus</name>
    <name type="common">Rape</name>
    <dbReference type="NCBI Taxonomy" id="3708"/>
    <lineage>
        <taxon>Eukaryota</taxon>
        <taxon>Viridiplantae</taxon>
        <taxon>Streptophyta</taxon>
        <taxon>Embryophyta</taxon>
        <taxon>Tracheophyta</taxon>
        <taxon>Spermatophyta</taxon>
        <taxon>Magnoliopsida</taxon>
        <taxon>eudicotyledons</taxon>
        <taxon>Gunneridae</taxon>
        <taxon>Pentapetalae</taxon>
        <taxon>rosids</taxon>
        <taxon>malvids</taxon>
        <taxon>Brassicales</taxon>
        <taxon>Brassicaceae</taxon>
        <taxon>Brassiceae</taxon>
        <taxon>Brassica</taxon>
    </lineage>
</organism>
<dbReference type="InterPro" id="IPR003689">
    <property type="entry name" value="ZIP"/>
</dbReference>
<feature type="transmembrane region" description="Helical" evidence="5">
    <location>
        <begin position="87"/>
        <end position="105"/>
    </location>
</feature>
<keyword evidence="4 5" id="KW-0472">Membrane</keyword>
<feature type="signal peptide" evidence="6">
    <location>
        <begin position="1"/>
        <end position="26"/>
    </location>
</feature>
<proteinExistence type="predicted"/>
<dbReference type="EMBL" id="JAGKQM010000018">
    <property type="protein sequence ID" value="KAH0862175.1"/>
    <property type="molecule type" value="Genomic_DNA"/>
</dbReference>
<protein>
    <submittedName>
        <fullName evidence="7">Uncharacterized protein</fullName>
    </submittedName>
</protein>
<gene>
    <name evidence="7" type="ORF">HID58_079386</name>
</gene>
<reference evidence="7 8" key="1">
    <citation type="submission" date="2021-05" db="EMBL/GenBank/DDBJ databases">
        <title>Genome Assembly of Synthetic Allotetraploid Brassica napus Reveals Homoeologous Exchanges between Subgenomes.</title>
        <authorList>
            <person name="Davis J.T."/>
        </authorList>
    </citation>
    <scope>NUCLEOTIDE SEQUENCE [LARGE SCALE GENOMIC DNA]</scope>
    <source>
        <strain evidence="8">cv. Da-Ae</strain>
        <tissue evidence="7">Seedling</tissue>
    </source>
</reference>
<dbReference type="Pfam" id="PF02535">
    <property type="entry name" value="Zip"/>
    <property type="match status" value="1"/>
</dbReference>
<evidence type="ECO:0000256" key="1">
    <source>
        <dbReference type="ARBA" id="ARBA00004141"/>
    </source>
</evidence>
<accession>A0ABQ7Y1W4</accession>
<comment type="caution">
    <text evidence="7">The sequence shown here is derived from an EMBL/GenBank/DDBJ whole genome shotgun (WGS) entry which is preliminary data.</text>
</comment>
<feature type="transmembrane region" description="Helical" evidence="5">
    <location>
        <begin position="49"/>
        <end position="66"/>
    </location>
</feature>
<dbReference type="Proteomes" id="UP000824890">
    <property type="component" value="Unassembled WGS sequence"/>
</dbReference>
<feature type="chain" id="PRO_5047205499" evidence="6">
    <location>
        <begin position="27"/>
        <end position="163"/>
    </location>
</feature>